<organism evidence="2 3">
    <name type="scientific">Elysia crispata</name>
    <name type="common">lettuce slug</name>
    <dbReference type="NCBI Taxonomy" id="231223"/>
    <lineage>
        <taxon>Eukaryota</taxon>
        <taxon>Metazoa</taxon>
        <taxon>Spiralia</taxon>
        <taxon>Lophotrochozoa</taxon>
        <taxon>Mollusca</taxon>
        <taxon>Gastropoda</taxon>
        <taxon>Heterobranchia</taxon>
        <taxon>Euthyneura</taxon>
        <taxon>Panpulmonata</taxon>
        <taxon>Sacoglossa</taxon>
        <taxon>Placobranchoidea</taxon>
        <taxon>Plakobranchidae</taxon>
        <taxon>Elysia</taxon>
    </lineage>
</organism>
<gene>
    <name evidence="2" type="ORF">RRG08_042728</name>
</gene>
<accession>A0AAE1CK40</accession>
<evidence type="ECO:0000256" key="1">
    <source>
        <dbReference type="SAM" id="MobiDB-lite"/>
    </source>
</evidence>
<reference evidence="2" key="1">
    <citation type="journal article" date="2023" name="G3 (Bethesda)">
        <title>A reference genome for the long-term kleptoplast-retaining sea slug Elysia crispata morphotype clarki.</title>
        <authorList>
            <person name="Eastman K.E."/>
            <person name="Pendleton A.L."/>
            <person name="Shaikh M.A."/>
            <person name="Suttiyut T."/>
            <person name="Ogas R."/>
            <person name="Tomko P."/>
            <person name="Gavelis G."/>
            <person name="Widhalm J.R."/>
            <person name="Wisecaver J.H."/>
        </authorList>
    </citation>
    <scope>NUCLEOTIDE SEQUENCE</scope>
    <source>
        <strain evidence="2">ECLA1</strain>
    </source>
</reference>
<proteinExistence type="predicted"/>
<protein>
    <submittedName>
        <fullName evidence="2">Uncharacterized protein</fullName>
    </submittedName>
</protein>
<evidence type="ECO:0000313" key="3">
    <source>
        <dbReference type="Proteomes" id="UP001283361"/>
    </source>
</evidence>
<keyword evidence="3" id="KW-1185">Reference proteome</keyword>
<dbReference type="Proteomes" id="UP001283361">
    <property type="component" value="Unassembled WGS sequence"/>
</dbReference>
<dbReference type="AlphaFoldDB" id="A0AAE1CK40"/>
<comment type="caution">
    <text evidence="2">The sequence shown here is derived from an EMBL/GenBank/DDBJ whole genome shotgun (WGS) entry which is preliminary data.</text>
</comment>
<name>A0AAE1CK40_9GAST</name>
<feature type="compositionally biased region" description="Basic and acidic residues" evidence="1">
    <location>
        <begin position="12"/>
        <end position="22"/>
    </location>
</feature>
<feature type="region of interest" description="Disordered" evidence="1">
    <location>
        <begin position="1"/>
        <end position="57"/>
    </location>
</feature>
<dbReference type="EMBL" id="JAWDGP010007852">
    <property type="protein sequence ID" value="KAK3702743.1"/>
    <property type="molecule type" value="Genomic_DNA"/>
</dbReference>
<evidence type="ECO:0000313" key="2">
    <source>
        <dbReference type="EMBL" id="KAK3702743.1"/>
    </source>
</evidence>
<sequence>MSSKVRSQRLRAAAESDRDGRVRARVPKPCCPSPAGISAARAGGTRSDKGQGPGWAQAAGDWSRLYVTDTKVTQPGTGKRFCSQHATRLGP</sequence>